<sequence>MFTPSIKRATFGLAVALLALSSAAPARAQGLLEFLFGGPSSSGASRHDDNPRARITVTPRRHGPSASSGGGMVCVRLCDGYHFPLTAGVDKEQAAFACKLGCPGAETKVFRRQGDDINNAVADDRSVYKKLANASAFQKSSSATCGCFSTRVSSGPVYDDPTMRPGDVIIVDGKAMTLKPGATKPYDKTDYVEVERSRSFPASVRNMLRAKLQGAPIVARAERRDRVRSTATPDAPLSLSPSHTRDGLRVIMPSPYDGAPVETPPGEAPLKQAAVSGNSGAAPVGPLEPAAR</sequence>
<dbReference type="InterPro" id="IPR021293">
    <property type="entry name" value="DUF2865"/>
</dbReference>
<dbReference type="Pfam" id="PF11064">
    <property type="entry name" value="DUF2865"/>
    <property type="match status" value="1"/>
</dbReference>
<keyword evidence="2" id="KW-0732">Signal</keyword>
<dbReference type="AlphaFoldDB" id="A0A0S3PYI4"/>
<evidence type="ECO:0000313" key="4">
    <source>
        <dbReference type="Proteomes" id="UP000236884"/>
    </source>
</evidence>
<protein>
    <recommendedName>
        <fullName evidence="5">DUF2865 domain-containing protein</fullName>
    </recommendedName>
</protein>
<keyword evidence="4" id="KW-1185">Reference proteome</keyword>
<evidence type="ECO:0000256" key="1">
    <source>
        <dbReference type="SAM" id="MobiDB-lite"/>
    </source>
</evidence>
<feature type="signal peptide" evidence="2">
    <location>
        <begin position="1"/>
        <end position="28"/>
    </location>
</feature>
<organism evidence="3 4">
    <name type="scientific">Variibacter gotjawalensis</name>
    <dbReference type="NCBI Taxonomy" id="1333996"/>
    <lineage>
        <taxon>Bacteria</taxon>
        <taxon>Pseudomonadati</taxon>
        <taxon>Pseudomonadota</taxon>
        <taxon>Alphaproteobacteria</taxon>
        <taxon>Hyphomicrobiales</taxon>
        <taxon>Nitrobacteraceae</taxon>
        <taxon>Variibacter</taxon>
    </lineage>
</organism>
<dbReference type="EMBL" id="AP014946">
    <property type="protein sequence ID" value="BAT61009.1"/>
    <property type="molecule type" value="Genomic_DNA"/>
</dbReference>
<dbReference type="RefSeq" id="WP_096357698.1">
    <property type="nucleotide sequence ID" value="NZ_AP014946.1"/>
</dbReference>
<gene>
    <name evidence="3" type="ORF">GJW-30_1_03559</name>
</gene>
<name>A0A0S3PYI4_9BRAD</name>
<evidence type="ECO:0000313" key="3">
    <source>
        <dbReference type="EMBL" id="BAT61009.1"/>
    </source>
</evidence>
<feature type="region of interest" description="Disordered" evidence="1">
    <location>
        <begin position="222"/>
        <end position="292"/>
    </location>
</feature>
<reference evidence="3 4" key="1">
    <citation type="submission" date="2015-08" db="EMBL/GenBank/DDBJ databases">
        <title>Investigation of the bacterial diversity of lava forest soil.</title>
        <authorList>
            <person name="Lee J.S."/>
        </authorList>
    </citation>
    <scope>NUCLEOTIDE SEQUENCE [LARGE SCALE GENOMIC DNA]</scope>
    <source>
        <strain evidence="3 4">GJW-30</strain>
    </source>
</reference>
<dbReference type="Proteomes" id="UP000236884">
    <property type="component" value="Chromosome"/>
</dbReference>
<accession>A0A0S3PYI4</accession>
<proteinExistence type="predicted"/>
<evidence type="ECO:0000256" key="2">
    <source>
        <dbReference type="SAM" id="SignalP"/>
    </source>
</evidence>
<dbReference type="KEGG" id="vgo:GJW-30_1_03559"/>
<feature type="chain" id="PRO_5006615783" description="DUF2865 domain-containing protein" evidence="2">
    <location>
        <begin position="29"/>
        <end position="292"/>
    </location>
</feature>
<evidence type="ECO:0008006" key="5">
    <source>
        <dbReference type="Google" id="ProtNLM"/>
    </source>
</evidence>
<feature type="region of interest" description="Disordered" evidence="1">
    <location>
        <begin position="40"/>
        <end position="67"/>
    </location>
</feature>